<sequence length="172" mass="19431">MKRVNRVGINKFFSLRYSALKVIEFRGMENLKCTSEHANKKEMTLETHLINGTVVSGRYSRRTKGQLGELHRKVYIKLLCIDSCTLGRRHFRFAFPADARAGAGTRCLFVEWRITVVMLTAYVGGQVGLVYEKLRKASGSMDASRFLSWMGVSCAFSDVKSSSKLEESLADF</sequence>
<accession>A0A1I7XWJ7</accession>
<evidence type="ECO:0000313" key="2">
    <source>
        <dbReference type="WBParaSite" id="L893_g10216.t1"/>
    </source>
</evidence>
<name>A0A1I7XWJ7_9BILA</name>
<keyword evidence="1" id="KW-1185">Reference proteome</keyword>
<organism evidence="1 2">
    <name type="scientific">Steinernema glaseri</name>
    <dbReference type="NCBI Taxonomy" id="37863"/>
    <lineage>
        <taxon>Eukaryota</taxon>
        <taxon>Metazoa</taxon>
        <taxon>Ecdysozoa</taxon>
        <taxon>Nematoda</taxon>
        <taxon>Chromadorea</taxon>
        <taxon>Rhabditida</taxon>
        <taxon>Tylenchina</taxon>
        <taxon>Panagrolaimomorpha</taxon>
        <taxon>Strongyloidoidea</taxon>
        <taxon>Steinernematidae</taxon>
        <taxon>Steinernema</taxon>
    </lineage>
</organism>
<dbReference type="Proteomes" id="UP000095287">
    <property type="component" value="Unplaced"/>
</dbReference>
<evidence type="ECO:0000313" key="1">
    <source>
        <dbReference type="Proteomes" id="UP000095287"/>
    </source>
</evidence>
<dbReference type="AlphaFoldDB" id="A0A1I7XWJ7"/>
<reference evidence="2" key="1">
    <citation type="submission" date="2016-11" db="UniProtKB">
        <authorList>
            <consortium name="WormBaseParasite"/>
        </authorList>
    </citation>
    <scope>IDENTIFICATION</scope>
</reference>
<proteinExistence type="predicted"/>
<protein>
    <submittedName>
        <fullName evidence="2">Transmembrane protein</fullName>
    </submittedName>
</protein>
<dbReference type="WBParaSite" id="L893_g10216.t1">
    <property type="protein sequence ID" value="L893_g10216.t1"/>
    <property type="gene ID" value="L893_g10216"/>
</dbReference>